<gene>
    <name evidence="2" type="ORF">PCOR1329_LOCUS58420</name>
</gene>
<evidence type="ECO:0000313" key="3">
    <source>
        <dbReference type="Proteomes" id="UP001189429"/>
    </source>
</evidence>
<proteinExistence type="predicted"/>
<name>A0ABN9VJV8_9DINO</name>
<dbReference type="EMBL" id="CAUYUJ010017244">
    <property type="protein sequence ID" value="CAK0873127.1"/>
    <property type="molecule type" value="Genomic_DNA"/>
</dbReference>
<evidence type="ECO:0000256" key="1">
    <source>
        <dbReference type="SAM" id="MobiDB-lite"/>
    </source>
</evidence>
<reference evidence="2" key="1">
    <citation type="submission" date="2023-10" db="EMBL/GenBank/DDBJ databases">
        <authorList>
            <person name="Chen Y."/>
            <person name="Shah S."/>
            <person name="Dougan E. K."/>
            <person name="Thang M."/>
            <person name="Chan C."/>
        </authorList>
    </citation>
    <scope>NUCLEOTIDE SEQUENCE [LARGE SCALE GENOMIC DNA]</scope>
</reference>
<accession>A0ABN9VJV8</accession>
<evidence type="ECO:0000313" key="2">
    <source>
        <dbReference type="EMBL" id="CAK0873127.1"/>
    </source>
</evidence>
<organism evidence="2 3">
    <name type="scientific">Prorocentrum cordatum</name>
    <dbReference type="NCBI Taxonomy" id="2364126"/>
    <lineage>
        <taxon>Eukaryota</taxon>
        <taxon>Sar</taxon>
        <taxon>Alveolata</taxon>
        <taxon>Dinophyceae</taxon>
        <taxon>Prorocentrales</taxon>
        <taxon>Prorocentraceae</taxon>
        <taxon>Prorocentrum</taxon>
    </lineage>
</organism>
<dbReference type="Proteomes" id="UP001189429">
    <property type="component" value="Unassembled WGS sequence"/>
</dbReference>
<feature type="non-terminal residue" evidence="2">
    <location>
        <position position="1"/>
    </location>
</feature>
<feature type="region of interest" description="Disordered" evidence="1">
    <location>
        <begin position="47"/>
        <end position="81"/>
    </location>
</feature>
<sequence>TARRGPDRWRRGVAQAGGRAAPVWCERVPAERHGLLHDALHKRSDVAGIGRRQELPRHRRIRGRPREPAARRPTRGGRRVLPGGVALRAKGRHQQQFRSGGPTDAHREGEIGARCSLIIVFGVL</sequence>
<keyword evidence="3" id="KW-1185">Reference proteome</keyword>
<protein>
    <submittedName>
        <fullName evidence="2">Uncharacterized protein</fullName>
    </submittedName>
</protein>
<comment type="caution">
    <text evidence="2">The sequence shown here is derived from an EMBL/GenBank/DDBJ whole genome shotgun (WGS) entry which is preliminary data.</text>
</comment>
<feature type="compositionally biased region" description="Basic and acidic residues" evidence="1">
    <location>
        <begin position="47"/>
        <end position="56"/>
    </location>
</feature>